<dbReference type="KEGG" id="tpal:117650571"/>
<feature type="region of interest" description="Disordered" evidence="1">
    <location>
        <begin position="18"/>
        <end position="70"/>
    </location>
</feature>
<dbReference type="GO" id="GO:0030121">
    <property type="term" value="C:AP-1 adaptor complex"/>
    <property type="evidence" value="ECO:0007669"/>
    <property type="project" value="TreeGrafter"/>
</dbReference>
<name>A0A6P8ZX65_THRPL</name>
<evidence type="ECO:0000259" key="2">
    <source>
        <dbReference type="Pfam" id="PF15045"/>
    </source>
</evidence>
<feature type="compositionally biased region" description="Polar residues" evidence="1">
    <location>
        <begin position="384"/>
        <end position="403"/>
    </location>
</feature>
<dbReference type="OrthoDB" id="5917212at2759"/>
<proteinExistence type="predicted"/>
<dbReference type="PANTHER" id="PTHR16156:SF10">
    <property type="entry name" value="AFTIPHILIN-RELATED"/>
    <property type="match status" value="1"/>
</dbReference>
<dbReference type="GO" id="GO:0030276">
    <property type="term" value="F:clathrin binding"/>
    <property type="evidence" value="ECO:0007669"/>
    <property type="project" value="InterPro"/>
</dbReference>
<evidence type="ECO:0000313" key="4">
    <source>
        <dbReference type="RefSeq" id="XP_034249982.1"/>
    </source>
</evidence>
<dbReference type="InParanoid" id="A0A6P8ZX65"/>
<protein>
    <submittedName>
        <fullName evidence="4">Aftiphilin isoform X1</fullName>
    </submittedName>
</protein>
<reference evidence="4" key="1">
    <citation type="submission" date="2025-08" db="UniProtKB">
        <authorList>
            <consortium name="RefSeq"/>
        </authorList>
    </citation>
    <scope>IDENTIFICATION</scope>
    <source>
        <tissue evidence="4">Total insect</tissue>
    </source>
</reference>
<sequence length="843" mass="90871">MLLKQIIRIGEVERTNGSNMQNIIPPIVSSSPPPLDPIDDDNDEDDNEDEFGDFSVADFGSSADSAMQKSIPDTSWKLPTLKSDVLENGVVSLKLPVEDTPPQSQTEALEDEELFENGDNASHDSVVSAITDSGNCSASQNSNGTSPMPGAEVEDEAVLKSDACHLQQNGGTCETPCNRTDSGVQNCTVPVPNQILSDFCEARDIDENRTLNISNNSLADGSYQQSACTLVSSPAKKFSDEFSSTELVVDQNEGSKAQVVIANNPVEQKSDTTSFPSVMPKSNNDDSDEFGVWNSSTVPLKLNNFQSIDSQSNLGSEPKSDPATLAKVSKTEVSKGFNGLEDHDCVRGMIIPDIPGLGDFDGDEDDDDDFGEFRGIESPGKCSSDAQSIDESMNDAQFQSPSRRPTLVLSDNIVTDMSDTQSPSTVEKNKDASQQPTDASSIEINISSLEENSSVLCQTTKEEINVMPSTSLHSSEIPAFADEFADFSQAEIEENPASDGWAQAARASAIQNTMPSQDPLEFDDFDDYESAEFQSADPKPNIAPCPNSHFDLNKIRSTLGEVLKENFPVPAESNMSTEMENMGTNGLSGLILDIEESPVWQGLRDLEATPSISFQWPGSHANRGLLGALNIDSRNILFGPKWNTVVPRFAANLGFSPLEPVRAVQNQPPSEPSPRPEVIQPQVVESIKRSSSEHGEVVPAAQFDWNDSGLTNPLDSSTHSSLLDLDLLASFDNLASCPSQPMSTSHAAVVCRSLLTTKDPNNGALATTAASGNPAMTTTPLQVEQLLASSKRTAPLNSLERKTRDPTLSPEAVRVLDTLPELAFLSARMLMFPVHGDRNENKL</sequence>
<feature type="compositionally biased region" description="Polar residues" evidence="1">
    <location>
        <begin position="412"/>
        <end position="439"/>
    </location>
</feature>
<dbReference type="GeneID" id="117650571"/>
<dbReference type="RefSeq" id="XP_034249982.1">
    <property type="nucleotide sequence ID" value="XM_034394091.1"/>
</dbReference>
<dbReference type="Pfam" id="PF15045">
    <property type="entry name" value="Clathrin_bdg"/>
    <property type="match status" value="1"/>
</dbReference>
<evidence type="ECO:0000313" key="3">
    <source>
        <dbReference type="Proteomes" id="UP000515158"/>
    </source>
</evidence>
<feature type="region of interest" description="Disordered" evidence="1">
    <location>
        <begin position="356"/>
        <end position="439"/>
    </location>
</feature>
<dbReference type="CTD" id="41744"/>
<organism evidence="4">
    <name type="scientific">Thrips palmi</name>
    <name type="common">Melon thrips</name>
    <dbReference type="NCBI Taxonomy" id="161013"/>
    <lineage>
        <taxon>Eukaryota</taxon>
        <taxon>Metazoa</taxon>
        <taxon>Ecdysozoa</taxon>
        <taxon>Arthropoda</taxon>
        <taxon>Hexapoda</taxon>
        <taxon>Insecta</taxon>
        <taxon>Pterygota</taxon>
        <taxon>Neoptera</taxon>
        <taxon>Paraneoptera</taxon>
        <taxon>Thysanoptera</taxon>
        <taxon>Terebrantia</taxon>
        <taxon>Thripoidea</taxon>
        <taxon>Thripidae</taxon>
        <taxon>Thrips</taxon>
    </lineage>
</organism>
<dbReference type="Proteomes" id="UP000515158">
    <property type="component" value="Unplaced"/>
</dbReference>
<gene>
    <name evidence="4" type="primary">LOC117650571</name>
</gene>
<dbReference type="AlphaFoldDB" id="A0A6P8ZX65"/>
<dbReference type="PANTHER" id="PTHR16156">
    <property type="entry name" value="AFTIPHILIN A-RELATED"/>
    <property type="match status" value="1"/>
</dbReference>
<feature type="compositionally biased region" description="Acidic residues" evidence="1">
    <location>
        <begin position="37"/>
        <end position="52"/>
    </location>
</feature>
<dbReference type="InterPro" id="IPR046359">
    <property type="entry name" value="Aftin-like"/>
</dbReference>
<feature type="compositionally biased region" description="Polar residues" evidence="1">
    <location>
        <begin position="268"/>
        <end position="282"/>
    </location>
</feature>
<accession>A0A6P8ZX65</accession>
<evidence type="ECO:0000256" key="1">
    <source>
        <dbReference type="SAM" id="MobiDB-lite"/>
    </source>
</evidence>
<keyword evidence="3" id="KW-1185">Reference proteome</keyword>
<feature type="compositionally biased region" description="Acidic residues" evidence="1">
    <location>
        <begin position="360"/>
        <end position="370"/>
    </location>
</feature>
<feature type="region of interest" description="Disordered" evidence="1">
    <location>
        <begin position="268"/>
        <end position="288"/>
    </location>
</feature>
<dbReference type="InterPro" id="IPR029205">
    <property type="entry name" value="Clathrin-bd"/>
</dbReference>
<dbReference type="GO" id="GO:0032588">
    <property type="term" value="C:trans-Golgi network membrane"/>
    <property type="evidence" value="ECO:0007669"/>
    <property type="project" value="InterPro"/>
</dbReference>
<feature type="domain" description="Aftiphilin clathrin-binding box" evidence="2">
    <location>
        <begin position="598"/>
        <end position="665"/>
    </location>
</feature>